<dbReference type="PANTHER" id="PTHR24379:SF127">
    <property type="entry name" value="BLOODY FINGERS-RELATED"/>
    <property type="match status" value="1"/>
</dbReference>
<dbReference type="InterPro" id="IPR036236">
    <property type="entry name" value="Znf_C2H2_sf"/>
</dbReference>
<dbReference type="RefSeq" id="XP_040663815.1">
    <property type="nucleotide sequence ID" value="XM_040816747.1"/>
</dbReference>
<dbReference type="EMBL" id="KV878126">
    <property type="protein sequence ID" value="OJI98052.1"/>
    <property type="molecule type" value="Genomic_DNA"/>
</dbReference>
<dbReference type="Gene3D" id="3.30.160.60">
    <property type="entry name" value="Classic Zinc Finger"/>
    <property type="match status" value="1"/>
</dbReference>
<keyword evidence="1" id="KW-0479">Metal-binding</keyword>
<feature type="domain" description="C2H2-type" evidence="6">
    <location>
        <begin position="201"/>
        <end position="219"/>
    </location>
</feature>
<dbReference type="PANTHER" id="PTHR24379">
    <property type="entry name" value="KRAB AND ZINC FINGER DOMAIN-CONTAINING"/>
    <property type="match status" value="1"/>
</dbReference>
<organism evidence="7 8">
    <name type="scientific">Aspergillus versicolor CBS 583.65</name>
    <dbReference type="NCBI Taxonomy" id="1036611"/>
    <lineage>
        <taxon>Eukaryota</taxon>
        <taxon>Fungi</taxon>
        <taxon>Dikarya</taxon>
        <taxon>Ascomycota</taxon>
        <taxon>Pezizomycotina</taxon>
        <taxon>Eurotiomycetes</taxon>
        <taxon>Eurotiomycetidae</taxon>
        <taxon>Eurotiales</taxon>
        <taxon>Aspergillaceae</taxon>
        <taxon>Aspergillus</taxon>
        <taxon>Aspergillus subgen. Nidulantes</taxon>
    </lineage>
</organism>
<proteinExistence type="predicted"/>
<dbReference type="STRING" id="1036611.A0A1L9P990"/>
<dbReference type="GO" id="GO:0000981">
    <property type="term" value="F:DNA-binding transcription factor activity, RNA polymerase II-specific"/>
    <property type="evidence" value="ECO:0007669"/>
    <property type="project" value="TreeGrafter"/>
</dbReference>
<feature type="domain" description="C2H2-type" evidence="6">
    <location>
        <begin position="116"/>
        <end position="143"/>
    </location>
</feature>
<dbReference type="AlphaFoldDB" id="A0A1L9P990"/>
<dbReference type="PROSITE" id="PS00028">
    <property type="entry name" value="ZINC_FINGER_C2H2_1"/>
    <property type="match status" value="1"/>
</dbReference>
<dbReference type="PROSITE" id="PS50157">
    <property type="entry name" value="ZINC_FINGER_C2H2_2"/>
    <property type="match status" value="4"/>
</dbReference>
<dbReference type="GO" id="GO:0005634">
    <property type="term" value="C:nucleus"/>
    <property type="evidence" value="ECO:0007669"/>
    <property type="project" value="TreeGrafter"/>
</dbReference>
<evidence type="ECO:0000256" key="1">
    <source>
        <dbReference type="ARBA" id="ARBA00022723"/>
    </source>
</evidence>
<reference evidence="8" key="1">
    <citation type="journal article" date="2017" name="Genome Biol.">
        <title>Comparative genomics reveals high biological diversity and specific adaptations in the industrially and medically important fungal genus Aspergillus.</title>
        <authorList>
            <person name="de Vries R.P."/>
            <person name="Riley R."/>
            <person name="Wiebenga A."/>
            <person name="Aguilar-Osorio G."/>
            <person name="Amillis S."/>
            <person name="Uchima C.A."/>
            <person name="Anderluh G."/>
            <person name="Asadollahi M."/>
            <person name="Askin M."/>
            <person name="Barry K."/>
            <person name="Battaglia E."/>
            <person name="Bayram O."/>
            <person name="Benocci T."/>
            <person name="Braus-Stromeyer S.A."/>
            <person name="Caldana C."/>
            <person name="Canovas D."/>
            <person name="Cerqueira G.C."/>
            <person name="Chen F."/>
            <person name="Chen W."/>
            <person name="Choi C."/>
            <person name="Clum A."/>
            <person name="Dos Santos R.A."/>
            <person name="Damasio A.R."/>
            <person name="Diallinas G."/>
            <person name="Emri T."/>
            <person name="Fekete E."/>
            <person name="Flipphi M."/>
            <person name="Freyberg S."/>
            <person name="Gallo A."/>
            <person name="Gournas C."/>
            <person name="Habgood R."/>
            <person name="Hainaut M."/>
            <person name="Harispe M.L."/>
            <person name="Henrissat B."/>
            <person name="Hilden K.S."/>
            <person name="Hope R."/>
            <person name="Hossain A."/>
            <person name="Karabika E."/>
            <person name="Karaffa L."/>
            <person name="Karanyi Z."/>
            <person name="Krasevec N."/>
            <person name="Kuo A."/>
            <person name="Kusch H."/>
            <person name="LaButti K."/>
            <person name="Lagendijk E.L."/>
            <person name="Lapidus A."/>
            <person name="Levasseur A."/>
            <person name="Lindquist E."/>
            <person name="Lipzen A."/>
            <person name="Logrieco A.F."/>
            <person name="MacCabe A."/>
            <person name="Maekelae M.R."/>
            <person name="Malavazi I."/>
            <person name="Melin P."/>
            <person name="Meyer V."/>
            <person name="Mielnichuk N."/>
            <person name="Miskei M."/>
            <person name="Molnar A.P."/>
            <person name="Mule G."/>
            <person name="Ngan C.Y."/>
            <person name="Orejas M."/>
            <person name="Orosz E."/>
            <person name="Ouedraogo J.P."/>
            <person name="Overkamp K.M."/>
            <person name="Park H.-S."/>
            <person name="Perrone G."/>
            <person name="Piumi F."/>
            <person name="Punt P.J."/>
            <person name="Ram A.F."/>
            <person name="Ramon A."/>
            <person name="Rauscher S."/>
            <person name="Record E."/>
            <person name="Riano-Pachon D.M."/>
            <person name="Robert V."/>
            <person name="Roehrig J."/>
            <person name="Ruller R."/>
            <person name="Salamov A."/>
            <person name="Salih N.S."/>
            <person name="Samson R.A."/>
            <person name="Sandor E."/>
            <person name="Sanguinetti M."/>
            <person name="Schuetze T."/>
            <person name="Sepcic K."/>
            <person name="Shelest E."/>
            <person name="Sherlock G."/>
            <person name="Sophianopoulou V."/>
            <person name="Squina F.M."/>
            <person name="Sun H."/>
            <person name="Susca A."/>
            <person name="Todd R.B."/>
            <person name="Tsang A."/>
            <person name="Unkles S.E."/>
            <person name="van de Wiele N."/>
            <person name="van Rossen-Uffink D."/>
            <person name="Oliveira J.V."/>
            <person name="Vesth T.C."/>
            <person name="Visser J."/>
            <person name="Yu J.-H."/>
            <person name="Zhou M."/>
            <person name="Andersen M.R."/>
            <person name="Archer D.B."/>
            <person name="Baker S.E."/>
            <person name="Benoit I."/>
            <person name="Brakhage A.A."/>
            <person name="Braus G.H."/>
            <person name="Fischer R."/>
            <person name="Frisvad J.C."/>
            <person name="Goldman G.H."/>
            <person name="Houbraken J."/>
            <person name="Oakley B."/>
            <person name="Pocsi I."/>
            <person name="Scazzocchio C."/>
            <person name="Seiboth B."/>
            <person name="vanKuyk P.A."/>
            <person name="Wortman J."/>
            <person name="Dyer P.S."/>
            <person name="Grigoriev I.V."/>
        </authorList>
    </citation>
    <scope>NUCLEOTIDE SEQUENCE [LARGE SCALE GENOMIC DNA]</scope>
    <source>
        <strain evidence="8">CBS 583.65</strain>
    </source>
</reference>
<keyword evidence="8" id="KW-1185">Reference proteome</keyword>
<evidence type="ECO:0000256" key="5">
    <source>
        <dbReference type="PROSITE-ProRule" id="PRU00042"/>
    </source>
</evidence>
<evidence type="ECO:0000313" key="7">
    <source>
        <dbReference type="EMBL" id="OJI98052.1"/>
    </source>
</evidence>
<dbReference type="GeneID" id="63732258"/>
<evidence type="ECO:0000256" key="3">
    <source>
        <dbReference type="ARBA" id="ARBA00022771"/>
    </source>
</evidence>
<evidence type="ECO:0000259" key="6">
    <source>
        <dbReference type="PROSITE" id="PS50157"/>
    </source>
</evidence>
<feature type="domain" description="C2H2-type" evidence="6">
    <location>
        <begin position="14"/>
        <end position="39"/>
    </location>
</feature>
<keyword evidence="2" id="KW-0677">Repeat</keyword>
<dbReference type="SMART" id="SM00355">
    <property type="entry name" value="ZnF_C2H2"/>
    <property type="match status" value="6"/>
</dbReference>
<keyword evidence="4" id="KW-0862">Zinc</keyword>
<sequence length="252" mass="29908">MDLDRYLTYDGVDYECTICERFFASRRAIYDHCRDTSRHEWCEKCERVFLSEPAKNQHLRNSSNHNICWICPQIEDFEDSSDLDDHLVEDHHYCDPCDRAYSSARKLREHDVNVHHLCVKCNRFFGNENNLRMHRQTHQPRDMECYGCYQTFKSFSGMLIHLESGACELGTDEEMIDDIFCDWDRSWMFKLDNDEGGGWRYVCSECEREFGKLSALYQHAEDAPGCSDRMEDEGYLAELRRLIRDEVQDPSD</sequence>
<feature type="domain" description="C2H2-type" evidence="6">
    <location>
        <begin position="92"/>
        <end position="115"/>
    </location>
</feature>
<dbReference type="InterPro" id="IPR013087">
    <property type="entry name" value="Znf_C2H2_type"/>
</dbReference>
<evidence type="ECO:0000313" key="8">
    <source>
        <dbReference type="Proteomes" id="UP000184073"/>
    </source>
</evidence>
<dbReference type="GO" id="GO:0008270">
    <property type="term" value="F:zinc ion binding"/>
    <property type="evidence" value="ECO:0007669"/>
    <property type="project" value="UniProtKB-KW"/>
</dbReference>
<accession>A0A1L9P990</accession>
<name>A0A1L9P990_ASPVE</name>
<keyword evidence="3 5" id="KW-0863">Zinc-finger</keyword>
<gene>
    <name evidence="7" type="ORF">ASPVEDRAFT_79718</name>
</gene>
<dbReference type="OrthoDB" id="6105938at2759"/>
<dbReference type="Proteomes" id="UP000184073">
    <property type="component" value="Unassembled WGS sequence"/>
</dbReference>
<dbReference type="GO" id="GO:0000977">
    <property type="term" value="F:RNA polymerase II transcription regulatory region sequence-specific DNA binding"/>
    <property type="evidence" value="ECO:0007669"/>
    <property type="project" value="TreeGrafter"/>
</dbReference>
<evidence type="ECO:0000256" key="4">
    <source>
        <dbReference type="ARBA" id="ARBA00022833"/>
    </source>
</evidence>
<evidence type="ECO:0000256" key="2">
    <source>
        <dbReference type="ARBA" id="ARBA00022737"/>
    </source>
</evidence>
<dbReference type="SUPFAM" id="SSF57667">
    <property type="entry name" value="beta-beta-alpha zinc fingers"/>
    <property type="match status" value="1"/>
</dbReference>
<protein>
    <recommendedName>
        <fullName evidence="6">C2H2-type domain-containing protein</fullName>
    </recommendedName>
</protein>
<dbReference type="VEuPathDB" id="FungiDB:ASPVEDRAFT_79718"/>